<comment type="caution">
    <text evidence="1">The sequence shown here is derived from an EMBL/GenBank/DDBJ whole genome shotgun (WGS) entry which is preliminary data.</text>
</comment>
<dbReference type="PATRIC" id="fig|1423808.3.peg.805"/>
<name>A0A0R1KV83_9LACO</name>
<dbReference type="Proteomes" id="UP000051581">
    <property type="component" value="Unassembled WGS sequence"/>
</dbReference>
<sequence>MGQSKIEFLKQATALAFEGKPVVKHYATDTEDPMFIYEISDIQSLNMTDHFGKYDLSPVLKIINLLGQCRAKFSTSPIWDGDGNFVYFDIQVEDVTPLWDGNDYKGKFEIFK</sequence>
<proteinExistence type="predicted"/>
<evidence type="ECO:0000313" key="2">
    <source>
        <dbReference type="Proteomes" id="UP000051581"/>
    </source>
</evidence>
<reference evidence="1 2" key="1">
    <citation type="journal article" date="2015" name="Genome Announc.">
        <title>Expanding the biotechnology potential of lactobacilli through comparative genomics of 213 strains and associated genera.</title>
        <authorList>
            <person name="Sun Z."/>
            <person name="Harris H.M."/>
            <person name="McCann A."/>
            <person name="Guo C."/>
            <person name="Argimon S."/>
            <person name="Zhang W."/>
            <person name="Yang X."/>
            <person name="Jeffery I.B."/>
            <person name="Cooney J.C."/>
            <person name="Kagawa T.F."/>
            <person name="Liu W."/>
            <person name="Song Y."/>
            <person name="Salvetti E."/>
            <person name="Wrobel A."/>
            <person name="Rasinkangas P."/>
            <person name="Parkhill J."/>
            <person name="Rea M.C."/>
            <person name="O'Sullivan O."/>
            <person name="Ritari J."/>
            <person name="Douillard F.P."/>
            <person name="Paul Ross R."/>
            <person name="Yang R."/>
            <person name="Briner A.E."/>
            <person name="Felis G.E."/>
            <person name="de Vos W.M."/>
            <person name="Barrangou R."/>
            <person name="Klaenhammer T.R."/>
            <person name="Caufield P.W."/>
            <person name="Cui Y."/>
            <person name="Zhang H."/>
            <person name="O'Toole P.W."/>
        </authorList>
    </citation>
    <scope>NUCLEOTIDE SEQUENCE [LARGE SCALE GENOMIC DNA]</scope>
    <source>
        <strain evidence="1 2">DSM 19904</strain>
    </source>
</reference>
<accession>A0A0R1KV83</accession>
<evidence type="ECO:0000313" key="1">
    <source>
        <dbReference type="EMBL" id="KRK87742.1"/>
    </source>
</evidence>
<keyword evidence="2" id="KW-1185">Reference proteome</keyword>
<dbReference type="EMBL" id="AZEA01000016">
    <property type="protein sequence ID" value="KRK87742.1"/>
    <property type="molecule type" value="Genomic_DNA"/>
</dbReference>
<organism evidence="1 2">
    <name type="scientific">Lentilactobacillus sunkii DSM 19904</name>
    <dbReference type="NCBI Taxonomy" id="1423808"/>
    <lineage>
        <taxon>Bacteria</taxon>
        <taxon>Bacillati</taxon>
        <taxon>Bacillota</taxon>
        <taxon>Bacilli</taxon>
        <taxon>Lactobacillales</taxon>
        <taxon>Lactobacillaceae</taxon>
        <taxon>Lentilactobacillus</taxon>
    </lineage>
</organism>
<dbReference type="AlphaFoldDB" id="A0A0R1KV83"/>
<dbReference type="RefSeq" id="WP_057825827.1">
    <property type="nucleotide sequence ID" value="NZ_AZEA01000016.1"/>
</dbReference>
<gene>
    <name evidence="1" type="ORF">FD17_GL000802</name>
</gene>
<dbReference type="OrthoDB" id="9807112at2"/>
<protein>
    <submittedName>
        <fullName evidence="1">Uncharacterized protein</fullName>
    </submittedName>
</protein>